<dbReference type="EMBL" id="LAZR01027511">
    <property type="protein sequence ID" value="KKL65497.1"/>
    <property type="molecule type" value="Genomic_DNA"/>
</dbReference>
<gene>
    <name evidence="1" type="ORF">LCGC14_2154370</name>
</gene>
<accession>A0A0F9GQY6</accession>
<proteinExistence type="predicted"/>
<organism evidence="1">
    <name type="scientific">marine sediment metagenome</name>
    <dbReference type="NCBI Taxonomy" id="412755"/>
    <lineage>
        <taxon>unclassified sequences</taxon>
        <taxon>metagenomes</taxon>
        <taxon>ecological metagenomes</taxon>
    </lineage>
</organism>
<name>A0A0F9GQY6_9ZZZZ</name>
<dbReference type="AlphaFoldDB" id="A0A0F9GQY6"/>
<protein>
    <submittedName>
        <fullName evidence="1">Uncharacterized protein</fullName>
    </submittedName>
</protein>
<comment type="caution">
    <text evidence="1">The sequence shown here is derived from an EMBL/GenBank/DDBJ whole genome shotgun (WGS) entry which is preliminary data.</text>
</comment>
<reference evidence="1" key="1">
    <citation type="journal article" date="2015" name="Nature">
        <title>Complex archaea that bridge the gap between prokaryotes and eukaryotes.</title>
        <authorList>
            <person name="Spang A."/>
            <person name="Saw J.H."/>
            <person name="Jorgensen S.L."/>
            <person name="Zaremba-Niedzwiedzka K."/>
            <person name="Martijn J."/>
            <person name="Lind A.E."/>
            <person name="van Eijk R."/>
            <person name="Schleper C."/>
            <person name="Guy L."/>
            <person name="Ettema T.J."/>
        </authorList>
    </citation>
    <scope>NUCLEOTIDE SEQUENCE</scope>
</reference>
<evidence type="ECO:0000313" key="1">
    <source>
        <dbReference type="EMBL" id="KKL65497.1"/>
    </source>
</evidence>
<sequence length="63" mass="7821">MKQQQPKDEIFELLYRDFMDELEASNLLYVNDTAGFNRWYKERLLKLCHQYKILMMHQYLETS</sequence>